<dbReference type="SUPFAM" id="SSF46689">
    <property type="entry name" value="Homeodomain-like"/>
    <property type="match status" value="1"/>
</dbReference>
<proteinExistence type="predicted"/>
<dbReference type="EMBL" id="FNAB01000008">
    <property type="protein sequence ID" value="SDD94649.1"/>
    <property type="molecule type" value="Genomic_DNA"/>
</dbReference>
<dbReference type="Gene3D" id="1.10.357.10">
    <property type="entry name" value="Tetracycline Repressor, domain 2"/>
    <property type="match status" value="1"/>
</dbReference>
<evidence type="ECO:0000313" key="4">
    <source>
        <dbReference type="EMBL" id="SDD94649.1"/>
    </source>
</evidence>
<dbReference type="InterPro" id="IPR001647">
    <property type="entry name" value="HTH_TetR"/>
</dbReference>
<dbReference type="InterPro" id="IPR009057">
    <property type="entry name" value="Homeodomain-like_sf"/>
</dbReference>
<organism evidence="4 5">
    <name type="scientific">Rhodococcus tukisamuensis</name>
    <dbReference type="NCBI Taxonomy" id="168276"/>
    <lineage>
        <taxon>Bacteria</taxon>
        <taxon>Bacillati</taxon>
        <taxon>Actinomycetota</taxon>
        <taxon>Actinomycetes</taxon>
        <taxon>Mycobacteriales</taxon>
        <taxon>Nocardiaceae</taxon>
        <taxon>Rhodococcus</taxon>
    </lineage>
</organism>
<dbReference type="Proteomes" id="UP000199417">
    <property type="component" value="Unassembled WGS sequence"/>
</dbReference>
<dbReference type="STRING" id="168276.SAMN05444580_10816"/>
<dbReference type="PROSITE" id="PS50977">
    <property type="entry name" value="HTH_TETR_2"/>
    <property type="match status" value="1"/>
</dbReference>
<gene>
    <name evidence="4" type="ORF">SAMN05444580_10816</name>
</gene>
<sequence>MARNDERRNLLADAGLRVLADEGARGLTHRAVDRAADVPLGTTSNYFRSRDALVAGLVERIGERLTPSEDVLASLADREPSRELFADYVRYIVRRLTENREVTLALFELRLESRRRPEVAEMLSHWGRSGFEADVAFNTAAGLPGGAREIALLHYAVDGLVFDRLTTPLMPDRSTDEIIDDLVAGLLPR</sequence>
<evidence type="ECO:0000259" key="3">
    <source>
        <dbReference type="PROSITE" id="PS50977"/>
    </source>
</evidence>
<keyword evidence="5" id="KW-1185">Reference proteome</keyword>
<dbReference type="RefSeq" id="WP_072847168.1">
    <property type="nucleotide sequence ID" value="NZ_FNAB01000008.1"/>
</dbReference>
<dbReference type="AlphaFoldDB" id="A0A1G6YW76"/>
<name>A0A1G6YW76_9NOCA</name>
<reference evidence="4 5" key="1">
    <citation type="submission" date="2016-10" db="EMBL/GenBank/DDBJ databases">
        <authorList>
            <person name="de Groot N.N."/>
        </authorList>
    </citation>
    <scope>NUCLEOTIDE SEQUENCE [LARGE SCALE GENOMIC DNA]</scope>
    <source>
        <strain evidence="4 5">JCM 11308</strain>
    </source>
</reference>
<dbReference type="InterPro" id="IPR041583">
    <property type="entry name" value="TetR_C_31"/>
</dbReference>
<feature type="domain" description="HTH tetR-type" evidence="3">
    <location>
        <begin position="5"/>
        <end position="65"/>
    </location>
</feature>
<evidence type="ECO:0000256" key="2">
    <source>
        <dbReference type="PROSITE-ProRule" id="PRU00335"/>
    </source>
</evidence>
<accession>A0A1G6YW76</accession>
<protein>
    <submittedName>
        <fullName evidence="4">Regulatory protein, tetR family</fullName>
    </submittedName>
</protein>
<evidence type="ECO:0000256" key="1">
    <source>
        <dbReference type="ARBA" id="ARBA00023125"/>
    </source>
</evidence>
<evidence type="ECO:0000313" key="5">
    <source>
        <dbReference type="Proteomes" id="UP000199417"/>
    </source>
</evidence>
<feature type="DNA-binding region" description="H-T-H motif" evidence="2">
    <location>
        <begin position="28"/>
        <end position="47"/>
    </location>
</feature>
<keyword evidence="1 2" id="KW-0238">DNA-binding</keyword>
<dbReference type="GO" id="GO:0003677">
    <property type="term" value="F:DNA binding"/>
    <property type="evidence" value="ECO:0007669"/>
    <property type="project" value="UniProtKB-UniRule"/>
</dbReference>
<dbReference type="Pfam" id="PF17940">
    <property type="entry name" value="TetR_C_31"/>
    <property type="match status" value="1"/>
</dbReference>